<accession>A0A1J4MZV4</accession>
<comment type="caution">
    <text evidence="2">The sequence shown here is derived from an EMBL/GenBank/DDBJ whole genome shotgun (WGS) entry which is preliminary data.</text>
</comment>
<reference evidence="2" key="1">
    <citation type="submission" date="2016-10" db="EMBL/GenBank/DDBJ databases">
        <title>Draft Genome Sequence of Nocardioides luteus Strain BAFB, an Alkane-Degrading Bacterium Isolated from JP-7 Polluted Soil.</title>
        <authorList>
            <person name="Brown L."/>
            <person name="Ruiz O.N."/>
            <person name="Gunasekera T."/>
        </authorList>
    </citation>
    <scope>NUCLEOTIDE SEQUENCE [LARGE SCALE GENOMIC DNA]</scope>
    <source>
        <strain evidence="2">BAFB</strain>
    </source>
</reference>
<protein>
    <recommendedName>
        <fullName evidence="4">ESX-1 secretion-associated protein</fullName>
    </recommendedName>
</protein>
<dbReference type="RefSeq" id="WP_045546768.1">
    <property type="nucleotide sequence ID" value="NZ_JZDQ02000033.1"/>
</dbReference>
<gene>
    <name evidence="2" type="ORF">UG56_021100</name>
</gene>
<evidence type="ECO:0008006" key="4">
    <source>
        <dbReference type="Google" id="ProtNLM"/>
    </source>
</evidence>
<dbReference type="Proteomes" id="UP000033772">
    <property type="component" value="Unassembled WGS sequence"/>
</dbReference>
<evidence type="ECO:0000313" key="2">
    <source>
        <dbReference type="EMBL" id="OIJ24786.1"/>
    </source>
</evidence>
<evidence type="ECO:0000313" key="3">
    <source>
        <dbReference type="Proteomes" id="UP000033772"/>
    </source>
</evidence>
<sequence>MTDDDIHVNPDDLRSIKNTLDTAGGDLFKQAEPLQKTPDVGESSSEVATALASLAAAVGGMSEGLGKLGDSVQNALDHATTSDHAAGDAGRRQEQKVRGS</sequence>
<dbReference type="EMBL" id="JZDQ02000033">
    <property type="protein sequence ID" value="OIJ24786.1"/>
    <property type="molecule type" value="Genomic_DNA"/>
</dbReference>
<name>A0A1J4MZV4_9ACTN</name>
<feature type="region of interest" description="Disordered" evidence="1">
    <location>
        <begin position="62"/>
        <end position="100"/>
    </location>
</feature>
<feature type="compositionally biased region" description="Basic and acidic residues" evidence="1">
    <location>
        <begin position="85"/>
        <end position="100"/>
    </location>
</feature>
<dbReference type="STRING" id="1844.UG56_021100"/>
<organism evidence="2 3">
    <name type="scientific">Nocardioides luteus</name>
    <dbReference type="NCBI Taxonomy" id="1844"/>
    <lineage>
        <taxon>Bacteria</taxon>
        <taxon>Bacillati</taxon>
        <taxon>Actinomycetota</taxon>
        <taxon>Actinomycetes</taxon>
        <taxon>Propionibacteriales</taxon>
        <taxon>Nocardioidaceae</taxon>
        <taxon>Nocardioides</taxon>
    </lineage>
</organism>
<dbReference type="AlphaFoldDB" id="A0A1J4MZV4"/>
<dbReference type="OrthoDB" id="3786066at2"/>
<keyword evidence="3" id="KW-1185">Reference proteome</keyword>
<proteinExistence type="predicted"/>
<evidence type="ECO:0000256" key="1">
    <source>
        <dbReference type="SAM" id="MobiDB-lite"/>
    </source>
</evidence>